<sequence length="130" mass="15028">MDIEDLMGRMASPGDPTANSPLKSLKVDLDFYSDSIKEVAREMIAEGYTLYPIFIAHQHEVSIGELLLNKDELNTQWTINVSSLEEFVDRGLVKEDRKDYFMKHFKSSDEYMCLFVIIPEGANFVFYPYN</sequence>
<dbReference type="EMBL" id="PVBQ01000014">
    <property type="protein sequence ID" value="PRD46376.1"/>
    <property type="molecule type" value="Genomic_DNA"/>
</dbReference>
<name>A0A2S9J0R3_9SPHI</name>
<dbReference type="OrthoDB" id="880708at2"/>
<evidence type="ECO:0000313" key="1">
    <source>
        <dbReference type="EMBL" id="PRD46376.1"/>
    </source>
</evidence>
<dbReference type="RefSeq" id="WP_105717919.1">
    <property type="nucleotide sequence ID" value="NZ_PVBQ01000014.1"/>
</dbReference>
<accession>A0A2S9J0R3</accession>
<evidence type="ECO:0000313" key="2">
    <source>
        <dbReference type="Proteomes" id="UP000239711"/>
    </source>
</evidence>
<reference evidence="1 2" key="1">
    <citation type="submission" date="2018-02" db="EMBL/GenBank/DDBJ databases">
        <title>The draft genome of Sphingobacterium sp. 5JN-11.</title>
        <authorList>
            <person name="Liu L."/>
            <person name="Li L."/>
            <person name="Liang L."/>
            <person name="Zhang X."/>
            <person name="Wang T."/>
        </authorList>
    </citation>
    <scope>NUCLEOTIDE SEQUENCE [LARGE SCALE GENOMIC DNA]</scope>
    <source>
        <strain evidence="1 2">5JN-11</strain>
    </source>
</reference>
<dbReference type="Proteomes" id="UP000239711">
    <property type="component" value="Unassembled WGS sequence"/>
</dbReference>
<proteinExistence type="predicted"/>
<organism evidence="1 2">
    <name type="scientific">Sphingobacterium haloxyli</name>
    <dbReference type="NCBI Taxonomy" id="2100533"/>
    <lineage>
        <taxon>Bacteria</taxon>
        <taxon>Pseudomonadati</taxon>
        <taxon>Bacteroidota</taxon>
        <taxon>Sphingobacteriia</taxon>
        <taxon>Sphingobacteriales</taxon>
        <taxon>Sphingobacteriaceae</taxon>
        <taxon>Sphingobacterium</taxon>
    </lineage>
</organism>
<dbReference type="AlphaFoldDB" id="A0A2S9J0R3"/>
<comment type="caution">
    <text evidence="1">The sequence shown here is derived from an EMBL/GenBank/DDBJ whole genome shotgun (WGS) entry which is preliminary data.</text>
</comment>
<gene>
    <name evidence="1" type="ORF">C5745_15480</name>
</gene>
<keyword evidence="2" id="KW-1185">Reference proteome</keyword>
<protein>
    <submittedName>
        <fullName evidence="1">Uncharacterized protein</fullName>
    </submittedName>
</protein>